<feature type="binding site" evidence="4">
    <location>
        <position position="61"/>
    </location>
    <ligand>
        <name>substrate</name>
    </ligand>
</feature>
<dbReference type="STRING" id="1224163.B841_04085"/>
<dbReference type="GO" id="GO:0005524">
    <property type="term" value="F:ATP binding"/>
    <property type="evidence" value="ECO:0007669"/>
    <property type="project" value="UniProtKB-KW"/>
</dbReference>
<dbReference type="Proteomes" id="UP000015388">
    <property type="component" value="Chromosome"/>
</dbReference>
<dbReference type="NCBIfam" id="TIGR02727">
    <property type="entry name" value="MTHFS_bact"/>
    <property type="match status" value="1"/>
</dbReference>
<keyword evidence="7" id="KW-1185">Reference proteome</keyword>
<dbReference type="GO" id="GO:0009396">
    <property type="term" value="P:folic acid-containing compound biosynthetic process"/>
    <property type="evidence" value="ECO:0007669"/>
    <property type="project" value="TreeGrafter"/>
</dbReference>
<dbReference type="eggNOG" id="COG0212">
    <property type="taxonomic scope" value="Bacteria"/>
</dbReference>
<dbReference type="KEGG" id="cmd:B841_04085"/>
<name>S5T166_9CORY</name>
<dbReference type="Gene3D" id="3.40.50.10420">
    <property type="entry name" value="NagB/RpiA/CoA transferase-like"/>
    <property type="match status" value="1"/>
</dbReference>
<evidence type="ECO:0000256" key="1">
    <source>
        <dbReference type="ARBA" id="ARBA00010638"/>
    </source>
</evidence>
<comment type="catalytic activity">
    <reaction evidence="5">
        <text>(6S)-5-formyl-5,6,7,8-tetrahydrofolate + ATP = (6R)-5,10-methenyltetrahydrofolate + ADP + phosphate</text>
        <dbReference type="Rhea" id="RHEA:10488"/>
        <dbReference type="ChEBI" id="CHEBI:30616"/>
        <dbReference type="ChEBI" id="CHEBI:43474"/>
        <dbReference type="ChEBI" id="CHEBI:57455"/>
        <dbReference type="ChEBI" id="CHEBI:57457"/>
        <dbReference type="ChEBI" id="CHEBI:456216"/>
        <dbReference type="EC" id="6.3.3.2"/>
    </reaction>
</comment>
<evidence type="ECO:0000256" key="5">
    <source>
        <dbReference type="RuleBase" id="RU361279"/>
    </source>
</evidence>
<comment type="similarity">
    <text evidence="1 5">Belongs to the 5-formyltetrahydrofolate cyclo-ligase family.</text>
</comment>
<comment type="cofactor">
    <cofactor evidence="5">
        <name>Mg(2+)</name>
        <dbReference type="ChEBI" id="CHEBI:18420"/>
    </cofactor>
</comment>
<dbReference type="PIRSF" id="PIRSF006806">
    <property type="entry name" value="FTHF_cligase"/>
    <property type="match status" value="1"/>
</dbReference>
<evidence type="ECO:0000256" key="2">
    <source>
        <dbReference type="ARBA" id="ARBA00022741"/>
    </source>
</evidence>
<dbReference type="GO" id="GO:0030272">
    <property type="term" value="F:5-formyltetrahydrofolate cyclo-ligase activity"/>
    <property type="evidence" value="ECO:0007669"/>
    <property type="project" value="UniProtKB-EC"/>
</dbReference>
<feature type="binding site" evidence="4">
    <location>
        <begin position="10"/>
        <end position="14"/>
    </location>
    <ligand>
        <name>ATP</name>
        <dbReference type="ChEBI" id="CHEBI:30616"/>
    </ligand>
</feature>
<keyword evidence="5" id="KW-0479">Metal-binding</keyword>
<dbReference type="InterPro" id="IPR037171">
    <property type="entry name" value="NagB/RpiA_transferase-like"/>
</dbReference>
<dbReference type="EMBL" id="CP003924">
    <property type="protein sequence ID" value="AGS34300.1"/>
    <property type="molecule type" value="Genomic_DNA"/>
</dbReference>
<accession>S5T166</accession>
<dbReference type="Pfam" id="PF01812">
    <property type="entry name" value="5-FTHF_cyc-lig"/>
    <property type="match status" value="1"/>
</dbReference>
<gene>
    <name evidence="6" type="ORF">B841_04085</name>
</gene>
<dbReference type="SUPFAM" id="SSF100950">
    <property type="entry name" value="NagB/RpiA/CoA transferase-like"/>
    <property type="match status" value="1"/>
</dbReference>
<evidence type="ECO:0000256" key="3">
    <source>
        <dbReference type="ARBA" id="ARBA00022840"/>
    </source>
</evidence>
<evidence type="ECO:0000313" key="6">
    <source>
        <dbReference type="EMBL" id="AGS34300.1"/>
    </source>
</evidence>
<evidence type="ECO:0000256" key="4">
    <source>
        <dbReference type="PIRSR" id="PIRSR006806-1"/>
    </source>
</evidence>
<dbReference type="EC" id="6.3.3.2" evidence="5"/>
<keyword evidence="3 4" id="KW-0067">ATP-binding</keyword>
<dbReference type="GO" id="GO:0046872">
    <property type="term" value="F:metal ion binding"/>
    <property type="evidence" value="ECO:0007669"/>
    <property type="project" value="UniProtKB-KW"/>
</dbReference>
<organism evidence="6 7">
    <name type="scientific">Corynebacterium maris DSM 45190</name>
    <dbReference type="NCBI Taxonomy" id="1224163"/>
    <lineage>
        <taxon>Bacteria</taxon>
        <taxon>Bacillati</taxon>
        <taxon>Actinomycetota</taxon>
        <taxon>Actinomycetes</taxon>
        <taxon>Mycobacteriales</taxon>
        <taxon>Corynebacteriaceae</taxon>
        <taxon>Corynebacterium</taxon>
    </lineage>
</organism>
<dbReference type="GO" id="GO:0035999">
    <property type="term" value="P:tetrahydrofolate interconversion"/>
    <property type="evidence" value="ECO:0007669"/>
    <property type="project" value="TreeGrafter"/>
</dbReference>
<dbReference type="AlphaFoldDB" id="S5T166"/>
<reference evidence="6 7" key="1">
    <citation type="submission" date="2012-11" db="EMBL/GenBank/DDBJ databases">
        <title>The complete genome sequence of Corynebacterium maris Coryn-1 (=DSM 45190).</title>
        <authorList>
            <person name="Schaffert L."/>
            <person name="Albersmeier A."/>
            <person name="Kalinowski J."/>
            <person name="Ruckert C."/>
        </authorList>
    </citation>
    <scope>NUCLEOTIDE SEQUENCE [LARGE SCALE GENOMIC DNA]</scope>
    <source>
        <strain evidence="7">Coryn-1</strain>
    </source>
</reference>
<keyword evidence="6" id="KW-0436">Ligase</keyword>
<evidence type="ECO:0000313" key="7">
    <source>
        <dbReference type="Proteomes" id="UP000015388"/>
    </source>
</evidence>
<dbReference type="HOGENOM" id="CLU_066245_1_0_11"/>
<protein>
    <recommendedName>
        <fullName evidence="5">5-formyltetrahydrofolate cyclo-ligase</fullName>
        <ecNumber evidence="5">6.3.3.2</ecNumber>
    </recommendedName>
</protein>
<proteinExistence type="inferred from homology"/>
<dbReference type="InterPro" id="IPR024185">
    <property type="entry name" value="FTHF_cligase-like_sf"/>
</dbReference>
<dbReference type="PANTHER" id="PTHR23407">
    <property type="entry name" value="ATPASE INHIBITOR/5-FORMYLTETRAHYDROFOLATE CYCLO-LIGASE"/>
    <property type="match status" value="1"/>
</dbReference>
<dbReference type="InterPro" id="IPR002698">
    <property type="entry name" value="FTHF_cligase"/>
</dbReference>
<dbReference type="PATRIC" id="fig|1224163.3.peg.816"/>
<keyword evidence="2 4" id="KW-0547">Nucleotide-binding</keyword>
<keyword evidence="5" id="KW-0460">Magnesium</keyword>
<sequence>MDISDPGGTKRVLRSTLKQARQELDKTTRERQHTALIARCVELIHERSAGTVAAYHPLPDEPGGPGFLPALRAATGAVLLPISEAEGAMLWAPYEGEEAMAKGDLNIPEPVGERRDWRALLDCDIVFLPALGANRRGFRLGKGAGYYDRTLARLAEAEAPQPLLAVVLFDHEVTHDVPVEAHDMPVNVIVTAEALHRV</sequence>
<dbReference type="PANTHER" id="PTHR23407:SF1">
    <property type="entry name" value="5-FORMYLTETRAHYDROFOLATE CYCLO-LIGASE"/>
    <property type="match status" value="1"/>
</dbReference>
<feature type="binding site" evidence="4">
    <location>
        <begin position="139"/>
        <end position="147"/>
    </location>
    <ligand>
        <name>ATP</name>
        <dbReference type="ChEBI" id="CHEBI:30616"/>
    </ligand>
</feature>